<proteinExistence type="predicted"/>
<organism evidence="2">
    <name type="scientific">Medicago truncatula</name>
    <name type="common">Barrel medic</name>
    <name type="synonym">Medicago tribuloides</name>
    <dbReference type="NCBI Taxonomy" id="3880"/>
    <lineage>
        <taxon>Eukaryota</taxon>
        <taxon>Viridiplantae</taxon>
        <taxon>Streptophyta</taxon>
        <taxon>Embryophyta</taxon>
        <taxon>Tracheophyta</taxon>
        <taxon>Spermatophyta</taxon>
        <taxon>Magnoliopsida</taxon>
        <taxon>eudicotyledons</taxon>
        <taxon>Gunneridae</taxon>
        <taxon>Pentapetalae</taxon>
        <taxon>rosids</taxon>
        <taxon>fabids</taxon>
        <taxon>Fabales</taxon>
        <taxon>Fabaceae</taxon>
        <taxon>Papilionoideae</taxon>
        <taxon>50 kb inversion clade</taxon>
        <taxon>NPAAA clade</taxon>
        <taxon>Hologalegina</taxon>
        <taxon>IRL clade</taxon>
        <taxon>Trifolieae</taxon>
        <taxon>Medicago</taxon>
    </lineage>
</organism>
<name>A2Q6F4_MEDTR</name>
<feature type="region of interest" description="Disordered" evidence="1">
    <location>
        <begin position="1"/>
        <end position="22"/>
    </location>
</feature>
<reference evidence="2" key="2">
    <citation type="submission" date="2007-03" db="EMBL/GenBank/DDBJ databases">
        <authorList>
            <consortium name="The International Medicago Genome Annotation Group"/>
        </authorList>
    </citation>
    <scope>NUCLEOTIDE SEQUENCE</scope>
</reference>
<protein>
    <submittedName>
        <fullName evidence="2">Uncharacterized protein</fullName>
    </submittedName>
</protein>
<dbReference type="AlphaFoldDB" id="A2Q6F4"/>
<gene>
    <name evidence="2" type="ORF">MtrDRAFT_AC183371g19v1</name>
</gene>
<evidence type="ECO:0000256" key="1">
    <source>
        <dbReference type="SAM" id="MobiDB-lite"/>
    </source>
</evidence>
<reference evidence="2" key="1">
    <citation type="submission" date="2006-05" db="EMBL/GenBank/DDBJ databases">
        <authorList>
            <person name="Town C.D."/>
        </authorList>
    </citation>
    <scope>NUCLEOTIDE SEQUENCE</scope>
</reference>
<evidence type="ECO:0000313" key="2">
    <source>
        <dbReference type="EMBL" id="ABN09174.1"/>
    </source>
</evidence>
<dbReference type="EMBL" id="AC183371">
    <property type="protein sequence ID" value="ABN09174.1"/>
    <property type="molecule type" value="Genomic_DNA"/>
</dbReference>
<sequence length="77" mass="8788">MMSGGSMGKNNYNSRSSSSSSMYNDEVRELQCWWPRICVVRKVNSVNNPGRPFYAYPLPKDDGENCKFLCGLMKLKN</sequence>
<accession>A2Q6F4</accession>